<evidence type="ECO:0000313" key="2">
    <source>
        <dbReference type="EMBL" id="SMP61623.1"/>
    </source>
</evidence>
<keyword evidence="3" id="KW-1185">Reference proteome</keyword>
<dbReference type="Proteomes" id="UP001158067">
    <property type="component" value="Unassembled WGS sequence"/>
</dbReference>
<keyword evidence="2" id="KW-0503">Monooxygenase</keyword>
<evidence type="ECO:0000313" key="3">
    <source>
        <dbReference type="Proteomes" id="UP001158067"/>
    </source>
</evidence>
<dbReference type="PROSITE" id="PS51725">
    <property type="entry name" value="ABM"/>
    <property type="match status" value="1"/>
</dbReference>
<reference evidence="2 3" key="1">
    <citation type="submission" date="2017-05" db="EMBL/GenBank/DDBJ databases">
        <authorList>
            <person name="Varghese N."/>
            <person name="Submissions S."/>
        </authorList>
    </citation>
    <scope>NUCLEOTIDE SEQUENCE [LARGE SCALE GENOMIC DNA]</scope>
    <source>
        <strain evidence="2 3">DSM 25457</strain>
    </source>
</reference>
<protein>
    <submittedName>
        <fullName evidence="2">Quinol monooxygenase YgiN</fullName>
    </submittedName>
</protein>
<dbReference type="RefSeq" id="WP_283433208.1">
    <property type="nucleotide sequence ID" value="NZ_FXUG01000007.1"/>
</dbReference>
<sequence>MPNKTKVIANIRAKVGKGAELKLELEKLVEPSRGDAGCEHYELQADIKDSDHFFMIETWVNADALAAHVETSHFQNFIKGTEAIMDSIEVSEVETVR</sequence>
<dbReference type="SUPFAM" id="SSF54909">
    <property type="entry name" value="Dimeric alpha+beta barrel"/>
    <property type="match status" value="1"/>
</dbReference>
<dbReference type="GO" id="GO:0004497">
    <property type="term" value="F:monooxygenase activity"/>
    <property type="evidence" value="ECO:0007669"/>
    <property type="project" value="UniProtKB-KW"/>
</dbReference>
<dbReference type="EMBL" id="FXUG01000007">
    <property type="protein sequence ID" value="SMP61623.1"/>
    <property type="molecule type" value="Genomic_DNA"/>
</dbReference>
<dbReference type="InterPro" id="IPR007138">
    <property type="entry name" value="ABM_dom"/>
</dbReference>
<proteinExistence type="predicted"/>
<name>A0ABY1Q7R3_9BACT</name>
<gene>
    <name evidence="2" type="ORF">SAMN06265222_107131</name>
</gene>
<organism evidence="2 3">
    <name type="scientific">Neorhodopirellula lusitana</name>
    <dbReference type="NCBI Taxonomy" id="445327"/>
    <lineage>
        <taxon>Bacteria</taxon>
        <taxon>Pseudomonadati</taxon>
        <taxon>Planctomycetota</taxon>
        <taxon>Planctomycetia</taxon>
        <taxon>Pirellulales</taxon>
        <taxon>Pirellulaceae</taxon>
        <taxon>Neorhodopirellula</taxon>
    </lineage>
</organism>
<dbReference type="InterPro" id="IPR011008">
    <property type="entry name" value="Dimeric_a/b-barrel"/>
</dbReference>
<dbReference type="InterPro" id="IPR050744">
    <property type="entry name" value="AI-2_Isomerase_LsrG"/>
</dbReference>
<dbReference type="Gene3D" id="3.30.70.100">
    <property type="match status" value="1"/>
</dbReference>
<accession>A0ABY1Q7R3</accession>
<comment type="caution">
    <text evidence="2">The sequence shown here is derived from an EMBL/GenBank/DDBJ whole genome shotgun (WGS) entry which is preliminary data.</text>
</comment>
<keyword evidence="2" id="KW-0560">Oxidoreductase</keyword>
<dbReference type="Pfam" id="PF03992">
    <property type="entry name" value="ABM"/>
    <property type="match status" value="1"/>
</dbReference>
<evidence type="ECO:0000259" key="1">
    <source>
        <dbReference type="PROSITE" id="PS51725"/>
    </source>
</evidence>
<feature type="domain" description="ABM" evidence="1">
    <location>
        <begin position="5"/>
        <end position="93"/>
    </location>
</feature>
<dbReference type="PANTHER" id="PTHR33336">
    <property type="entry name" value="QUINOL MONOOXYGENASE YGIN-RELATED"/>
    <property type="match status" value="1"/>
</dbReference>
<dbReference type="PANTHER" id="PTHR33336:SF15">
    <property type="entry name" value="ABM DOMAIN-CONTAINING PROTEIN"/>
    <property type="match status" value="1"/>
</dbReference>